<accession>A0A1A9HTS1</accession>
<protein>
    <recommendedName>
        <fullName evidence="1">Type I restriction enzyme R protein N-terminal domain-containing protein</fullName>
    </recommendedName>
</protein>
<sequence length="152" mass="17249">MSATPEEIVRQKLLNLLINTLHYPQKLIVIEKELKTLLPILTGNKLRLPKRRPDILVLTPPTYTDARNITHKLGNPKPLLLIECKARVINQNTLMQLLSYNYIIGAPCLAIASSKKQLTGLVNPKTQTLDFYPGLPEYSQLLNYYCLPSSRN</sequence>
<organism evidence="2 3">
    <name type="scientific">Candidatus Chlamydia sanziniae</name>
    <dbReference type="NCBI Taxonomy" id="1806891"/>
    <lineage>
        <taxon>Bacteria</taxon>
        <taxon>Pseudomonadati</taxon>
        <taxon>Chlamydiota</taxon>
        <taxon>Chlamydiia</taxon>
        <taxon>Chlamydiales</taxon>
        <taxon>Chlamydiaceae</taxon>
        <taxon>Chlamydia/Chlamydophila group</taxon>
        <taxon>Chlamydia</taxon>
    </lineage>
</organism>
<dbReference type="STRING" id="1806891.Cs308_0218"/>
<dbReference type="PATRIC" id="fig|1806891.3.peg.209"/>
<evidence type="ECO:0000313" key="2">
    <source>
        <dbReference type="EMBL" id="ANH78389.1"/>
    </source>
</evidence>
<proteinExistence type="predicted"/>
<gene>
    <name evidence="2" type="ORF">Cs308_0218</name>
</gene>
<dbReference type="InterPro" id="IPR029464">
    <property type="entry name" value="HSDR_N"/>
</dbReference>
<dbReference type="AlphaFoldDB" id="A0A1A9HTS1"/>
<dbReference type="KEGG" id="csaz:Cs308_0218"/>
<evidence type="ECO:0000259" key="1">
    <source>
        <dbReference type="Pfam" id="PF13588"/>
    </source>
</evidence>
<name>A0A1A9HTS1_9CHLA</name>
<reference evidence="3" key="1">
    <citation type="submission" date="2016-03" db="EMBL/GenBank/DDBJ databases">
        <title>Culture-independent genomics supports pathogen discovery for uncultivable bacteria within the genus Chlamydia.</title>
        <authorList>
            <person name="Taylor-Brown A."/>
            <person name="Bachmann N.L."/>
            <person name="Borel N."/>
            <person name="Polkinghorne A."/>
        </authorList>
    </citation>
    <scope>NUCLEOTIDE SEQUENCE [LARGE SCALE GENOMIC DNA]</scope>
    <source>
        <strain evidence="3">2742-308</strain>
    </source>
</reference>
<dbReference type="EMBL" id="CP014639">
    <property type="protein sequence ID" value="ANH78389.1"/>
    <property type="molecule type" value="Genomic_DNA"/>
</dbReference>
<dbReference type="Proteomes" id="UP000078162">
    <property type="component" value="Chromosome"/>
</dbReference>
<evidence type="ECO:0000313" key="3">
    <source>
        <dbReference type="Proteomes" id="UP000078162"/>
    </source>
</evidence>
<feature type="domain" description="Type I restriction enzyme R protein N-terminal" evidence="1">
    <location>
        <begin position="5"/>
        <end position="136"/>
    </location>
</feature>
<dbReference type="Pfam" id="PF13588">
    <property type="entry name" value="HSDR_N_2"/>
    <property type="match status" value="1"/>
</dbReference>
<keyword evidence="3" id="KW-1185">Reference proteome</keyword>